<dbReference type="OrthoDB" id="5197468at2"/>
<protein>
    <submittedName>
        <fullName evidence="2">Asp23/Gls24 family envelope stress response protein</fullName>
    </submittedName>
</protein>
<accession>A0A5B8BZG7</accession>
<name>A0A5B8BZG7_9MICO</name>
<comment type="similarity">
    <text evidence="1">Belongs to the asp23 family.</text>
</comment>
<organism evidence="2 3">
    <name type="scientific">Georgenia yuyongxinii</name>
    <dbReference type="NCBI Taxonomy" id="2589797"/>
    <lineage>
        <taxon>Bacteria</taxon>
        <taxon>Bacillati</taxon>
        <taxon>Actinomycetota</taxon>
        <taxon>Actinomycetes</taxon>
        <taxon>Micrococcales</taxon>
        <taxon>Bogoriellaceae</taxon>
        <taxon>Georgenia</taxon>
    </lineage>
</organism>
<dbReference type="Pfam" id="PF03780">
    <property type="entry name" value="Asp23"/>
    <property type="match status" value="1"/>
</dbReference>
<dbReference type="KEGG" id="gyu:FE374_03495"/>
<dbReference type="EMBL" id="CP040915">
    <property type="protein sequence ID" value="QDC23819.1"/>
    <property type="molecule type" value="Genomic_DNA"/>
</dbReference>
<evidence type="ECO:0000313" key="3">
    <source>
        <dbReference type="Proteomes" id="UP000314616"/>
    </source>
</evidence>
<gene>
    <name evidence="2" type="ORF">FE374_03495</name>
</gene>
<dbReference type="Proteomes" id="UP000314616">
    <property type="component" value="Chromosome"/>
</dbReference>
<evidence type="ECO:0000256" key="1">
    <source>
        <dbReference type="ARBA" id="ARBA00005721"/>
    </source>
</evidence>
<sequence length="150" mass="15744">MRWAGWSAPWSPASSTCPGCSPAAAVASLDTRDTRARGTVEVADRAIERIARAAVLAVDGVAPAASTAGGLGTALGRTYPRLDCEIAGDHVRASVEIAIRWPASARQVGEKVQAAVTTQLHHLAGLHVDSVRVVVAQVVRHVADEPRRVR</sequence>
<dbReference type="InterPro" id="IPR005531">
    <property type="entry name" value="Asp23"/>
</dbReference>
<evidence type="ECO:0000313" key="2">
    <source>
        <dbReference type="EMBL" id="QDC23819.1"/>
    </source>
</evidence>
<dbReference type="AlphaFoldDB" id="A0A5B8BZG7"/>
<proteinExistence type="inferred from homology"/>
<reference evidence="2 3" key="1">
    <citation type="submission" date="2019-05" db="EMBL/GenBank/DDBJ databases">
        <title>Georgenia *** sp. nov., and Georgenia *** sp. nov., isolated from the intestinal contents of plateau pika (Ochotona curzoniae) in the Qinghai-Tibet plateau of China.</title>
        <authorList>
            <person name="Tian Z."/>
        </authorList>
    </citation>
    <scope>NUCLEOTIDE SEQUENCE [LARGE SCALE GENOMIC DNA]</scope>
    <source>
        <strain evidence="2 3">Z443</strain>
    </source>
</reference>